<sequence length="468" mass="52237">MKINVDNLILKSDSYKFSQWKQYPENSSNLFSYFESRGGVYKDTLFFGLQYYIKKFLSKPITLNDVKEASEFMKIHGVDFNYEGWEYIVKEHGGKLPVRIRAVPEGTVVPVGNCLMTIESTDPKVFWIVNWLETLLVKIWYATTVATQSYYLRKVIYDSLVKSSDDPDSEIDFKLHSFGYRGVSSEESAGIGGAAELLSFKGTDTIYGILIANEYYDSGICGFSINASEHSTITSFGKDGEVDAYKNMIKQFAKPGAIFACVSDSYDIYNAITNLWGTALKNDIINSGAILVIRPDSGNPLEVVPKCLYLMEEKFGSTLNSKGYKVLNNVRLIQGDGVNPTSIKQILNIINFNGFSTTNIAFGMGGASLQGSSANTINRDTQKFAFKASSITVNGESRDVFKSPITDSGKKSKCGRLDLVKWSNGEFQTVILQDNVNSNEFSVMQTVYENGELIKEENFNQIKNRICK</sequence>
<dbReference type="PANTHER" id="PTHR43816:SF1">
    <property type="entry name" value="NICOTINAMIDE PHOSPHORIBOSYLTRANSFERASE"/>
    <property type="match status" value="1"/>
</dbReference>
<dbReference type="Pfam" id="PF04095">
    <property type="entry name" value="NAPRTase"/>
    <property type="match status" value="1"/>
</dbReference>
<feature type="domain" description="Nicotinate/nicotinamide phosphoribosyltransferase" evidence="9">
    <location>
        <begin position="173"/>
        <end position="435"/>
    </location>
</feature>
<evidence type="ECO:0000256" key="8">
    <source>
        <dbReference type="ARBA" id="ARBA00047835"/>
    </source>
</evidence>
<evidence type="ECO:0000256" key="5">
    <source>
        <dbReference type="ARBA" id="ARBA00035007"/>
    </source>
</evidence>
<feature type="domain" description="Nicotinamide phosphoribosyltransferase N-terminal" evidence="10">
    <location>
        <begin position="7"/>
        <end position="100"/>
    </location>
</feature>
<comment type="catalytic activity">
    <reaction evidence="8">
        <text>beta-nicotinamide D-ribonucleotide + diphosphate = 5-phospho-alpha-D-ribose 1-diphosphate + nicotinamide + H(+)</text>
        <dbReference type="Rhea" id="RHEA:16149"/>
        <dbReference type="ChEBI" id="CHEBI:14649"/>
        <dbReference type="ChEBI" id="CHEBI:15378"/>
        <dbReference type="ChEBI" id="CHEBI:17154"/>
        <dbReference type="ChEBI" id="CHEBI:33019"/>
        <dbReference type="ChEBI" id="CHEBI:58017"/>
        <dbReference type="EC" id="2.4.2.12"/>
    </reaction>
    <physiologicalReaction direction="right-to-left" evidence="8">
        <dbReference type="Rhea" id="RHEA:16151"/>
    </physiologicalReaction>
</comment>
<comment type="pathway">
    <text evidence="5">Cofactor biosynthesis; NAD(+) biosynthesis; nicotinamide D-ribonucleotide from 5-phospho-alpha-D-ribose 1-diphosphate and nicotinamide: step 1/1.</text>
</comment>
<keyword evidence="2" id="KW-0662">Pyridine nucleotide biosynthesis</keyword>
<organism evidence="11">
    <name type="scientific">uncultured Caudovirales phage</name>
    <dbReference type="NCBI Taxonomy" id="2100421"/>
    <lineage>
        <taxon>Viruses</taxon>
        <taxon>Duplodnaviria</taxon>
        <taxon>Heunggongvirae</taxon>
        <taxon>Uroviricota</taxon>
        <taxon>Caudoviricetes</taxon>
        <taxon>Peduoviridae</taxon>
        <taxon>Maltschvirus</taxon>
        <taxon>Maltschvirus maltsch</taxon>
    </lineage>
</organism>
<dbReference type="CDD" id="cd01569">
    <property type="entry name" value="PBEF_like"/>
    <property type="match status" value="1"/>
</dbReference>
<dbReference type="PIRSF" id="PIRSF005943">
    <property type="entry name" value="NMPRT"/>
    <property type="match status" value="1"/>
</dbReference>
<keyword evidence="4 11" id="KW-0808">Transferase</keyword>
<dbReference type="GO" id="GO:0047280">
    <property type="term" value="F:nicotinamide phosphoribosyltransferase activity"/>
    <property type="evidence" value="ECO:0007669"/>
    <property type="project" value="UniProtKB-EC"/>
</dbReference>
<keyword evidence="3 11" id="KW-0328">Glycosyltransferase</keyword>
<evidence type="ECO:0000256" key="3">
    <source>
        <dbReference type="ARBA" id="ARBA00022676"/>
    </source>
</evidence>
<dbReference type="EMBL" id="LR797252">
    <property type="protein sequence ID" value="CAB4196887.1"/>
    <property type="molecule type" value="Genomic_DNA"/>
</dbReference>
<evidence type="ECO:0000259" key="9">
    <source>
        <dbReference type="Pfam" id="PF04095"/>
    </source>
</evidence>
<dbReference type="InterPro" id="IPR036068">
    <property type="entry name" value="Nicotinate_pribotase-like_C"/>
</dbReference>
<reference evidence="11" key="1">
    <citation type="submission" date="2020-05" db="EMBL/GenBank/DDBJ databases">
        <authorList>
            <person name="Chiriac C."/>
            <person name="Salcher M."/>
            <person name="Ghai R."/>
            <person name="Kavagutti S V."/>
        </authorList>
    </citation>
    <scope>NUCLEOTIDE SEQUENCE</scope>
</reference>
<dbReference type="SUPFAM" id="SSF51690">
    <property type="entry name" value="Nicotinate/Quinolinate PRTase C-terminal domain-like"/>
    <property type="match status" value="1"/>
</dbReference>
<dbReference type="InterPro" id="IPR013785">
    <property type="entry name" value="Aldolase_TIM"/>
</dbReference>
<evidence type="ECO:0000259" key="10">
    <source>
        <dbReference type="Pfam" id="PF18127"/>
    </source>
</evidence>
<dbReference type="InterPro" id="IPR041529">
    <property type="entry name" value="DUF5598"/>
</dbReference>
<proteinExistence type="inferred from homology"/>
<dbReference type="NCBIfam" id="NF006629">
    <property type="entry name" value="PRK09198.1"/>
    <property type="match status" value="1"/>
</dbReference>
<evidence type="ECO:0000256" key="6">
    <source>
        <dbReference type="ARBA" id="ARBA00035024"/>
    </source>
</evidence>
<gene>
    <name evidence="11" type="ORF">UFOVP1290_407</name>
</gene>
<dbReference type="Pfam" id="PF18127">
    <property type="entry name" value="NAMPT_N"/>
    <property type="match status" value="1"/>
</dbReference>
<protein>
    <recommendedName>
        <fullName evidence="7">Nicotinamide phosphoribosyltransferase</fullName>
        <ecNumber evidence="6">2.4.2.12</ecNumber>
    </recommendedName>
</protein>
<evidence type="ECO:0000256" key="7">
    <source>
        <dbReference type="ARBA" id="ARBA00035036"/>
    </source>
</evidence>
<dbReference type="EC" id="2.4.2.12" evidence="6"/>
<evidence type="ECO:0000256" key="1">
    <source>
        <dbReference type="ARBA" id="ARBA00010897"/>
    </source>
</evidence>
<comment type="similarity">
    <text evidence="1">Belongs to the NAPRTase family.</text>
</comment>
<name>A0A6J5RRH9_9CAUD</name>
<evidence type="ECO:0000256" key="4">
    <source>
        <dbReference type="ARBA" id="ARBA00022679"/>
    </source>
</evidence>
<dbReference type="GO" id="GO:0009435">
    <property type="term" value="P:NAD+ biosynthetic process"/>
    <property type="evidence" value="ECO:0007669"/>
    <property type="project" value="InterPro"/>
</dbReference>
<dbReference type="InterPro" id="IPR016471">
    <property type="entry name" value="Nicotinamide_PRibTrfase"/>
</dbReference>
<dbReference type="Gene3D" id="3.20.20.70">
    <property type="entry name" value="Aldolase class I"/>
    <property type="match status" value="1"/>
</dbReference>
<evidence type="ECO:0000313" key="11">
    <source>
        <dbReference type="EMBL" id="CAB4196887.1"/>
    </source>
</evidence>
<accession>A0A6J5RRH9</accession>
<dbReference type="PANTHER" id="PTHR43816">
    <property type="entry name" value="NICOTINAMIDE PHOSPHORIBOSYLTRANSFERASE"/>
    <property type="match status" value="1"/>
</dbReference>
<evidence type="ECO:0000256" key="2">
    <source>
        <dbReference type="ARBA" id="ARBA00022642"/>
    </source>
</evidence>
<dbReference type="InterPro" id="IPR041525">
    <property type="entry name" value="N/Namide_PRibTrfase"/>
</dbReference>